<keyword evidence="2" id="KW-1185">Reference proteome</keyword>
<protein>
    <submittedName>
        <fullName evidence="1">Uncharacterized protein</fullName>
    </submittedName>
</protein>
<evidence type="ECO:0000313" key="1">
    <source>
        <dbReference type="EMBL" id="GAA2237692.1"/>
    </source>
</evidence>
<sequence>MPETDTKAAAPVGYNLVPPPGWDMIPLREGTNEAIKRIVDRSVDELPADIPRDDLSKARMELIKRLKRVARQARETRAMDLHLPVARVDGAALPASFIVSEPITAPTVGLNSGLILSSLRPDASQSEEVTIDGATGFRVDGTAQPDTDRDVEFSSRRVEYLLQIPNSAPRAWLTISFSTVADGRPDSEMADLLVDLFDAVMTTFRWSH</sequence>
<name>A0ABN3DNT5_9ACTN</name>
<dbReference type="RefSeq" id="WP_234848666.1">
    <property type="nucleotide sequence ID" value="NZ_BAAART010000073.1"/>
</dbReference>
<proteinExistence type="predicted"/>
<reference evidence="1 2" key="1">
    <citation type="journal article" date="2019" name="Int. J. Syst. Evol. Microbiol.">
        <title>The Global Catalogue of Microorganisms (GCM) 10K type strain sequencing project: providing services to taxonomists for standard genome sequencing and annotation.</title>
        <authorList>
            <consortium name="The Broad Institute Genomics Platform"/>
            <consortium name="The Broad Institute Genome Sequencing Center for Infectious Disease"/>
            <person name="Wu L."/>
            <person name="Ma J."/>
        </authorList>
    </citation>
    <scope>NUCLEOTIDE SEQUENCE [LARGE SCALE GENOMIC DNA]</scope>
    <source>
        <strain evidence="1 2">JCM 3053</strain>
    </source>
</reference>
<dbReference type="Proteomes" id="UP001501474">
    <property type="component" value="Unassembled WGS sequence"/>
</dbReference>
<dbReference type="EMBL" id="BAAART010000073">
    <property type="protein sequence ID" value="GAA2237692.1"/>
    <property type="molecule type" value="Genomic_DNA"/>
</dbReference>
<accession>A0ABN3DNT5</accession>
<organism evidence="1 2">
    <name type="scientific">Streptomyces indiaensis</name>
    <dbReference type="NCBI Taxonomy" id="284033"/>
    <lineage>
        <taxon>Bacteria</taxon>
        <taxon>Bacillati</taxon>
        <taxon>Actinomycetota</taxon>
        <taxon>Actinomycetes</taxon>
        <taxon>Kitasatosporales</taxon>
        <taxon>Streptomycetaceae</taxon>
        <taxon>Streptomyces</taxon>
    </lineage>
</organism>
<comment type="caution">
    <text evidence="1">The sequence shown here is derived from an EMBL/GenBank/DDBJ whole genome shotgun (WGS) entry which is preliminary data.</text>
</comment>
<gene>
    <name evidence="1" type="ORF">GCM10010104_35770</name>
</gene>
<evidence type="ECO:0000313" key="2">
    <source>
        <dbReference type="Proteomes" id="UP001501474"/>
    </source>
</evidence>